<accession>A0A2C9WGX3</accession>
<organism evidence="2">
    <name type="scientific">Manihot esculenta</name>
    <name type="common">Cassava</name>
    <name type="synonym">Jatropha manihot</name>
    <dbReference type="NCBI Taxonomy" id="3983"/>
    <lineage>
        <taxon>Eukaryota</taxon>
        <taxon>Viridiplantae</taxon>
        <taxon>Streptophyta</taxon>
        <taxon>Embryophyta</taxon>
        <taxon>Tracheophyta</taxon>
        <taxon>Spermatophyta</taxon>
        <taxon>Magnoliopsida</taxon>
        <taxon>eudicotyledons</taxon>
        <taxon>Gunneridae</taxon>
        <taxon>Pentapetalae</taxon>
        <taxon>rosids</taxon>
        <taxon>fabids</taxon>
        <taxon>Malpighiales</taxon>
        <taxon>Euphorbiaceae</taxon>
        <taxon>Crotonoideae</taxon>
        <taxon>Manihoteae</taxon>
        <taxon>Manihot</taxon>
    </lineage>
</organism>
<evidence type="ECO:0000313" key="2">
    <source>
        <dbReference type="EMBL" id="OAY59244.1"/>
    </source>
</evidence>
<feature type="domain" description="RNase H type-1" evidence="1">
    <location>
        <begin position="28"/>
        <end position="65"/>
    </location>
</feature>
<reference evidence="2" key="1">
    <citation type="submission" date="2016-02" db="EMBL/GenBank/DDBJ databases">
        <title>WGS assembly of Manihot esculenta.</title>
        <authorList>
            <person name="Bredeson J.V."/>
            <person name="Prochnik S.E."/>
            <person name="Lyons J.B."/>
            <person name="Schmutz J."/>
            <person name="Grimwood J."/>
            <person name="Vrebalov J."/>
            <person name="Bart R.S."/>
            <person name="Amuge T."/>
            <person name="Ferguson M.E."/>
            <person name="Green R."/>
            <person name="Putnam N."/>
            <person name="Stites J."/>
            <person name="Rounsley S."/>
            <person name="Rokhsar D.S."/>
        </authorList>
    </citation>
    <scope>NUCLEOTIDE SEQUENCE [LARGE SCALE GENOMIC DNA]</scope>
    <source>
        <tissue evidence="2">Leaf</tissue>
    </source>
</reference>
<evidence type="ECO:0000259" key="1">
    <source>
        <dbReference type="Pfam" id="PF13456"/>
    </source>
</evidence>
<dbReference type="Pfam" id="PF13456">
    <property type="entry name" value="RVT_3"/>
    <property type="match status" value="1"/>
</dbReference>
<gene>
    <name evidence="2" type="ORF">MANES_01G016500</name>
</gene>
<dbReference type="GO" id="GO:0003676">
    <property type="term" value="F:nucleic acid binding"/>
    <property type="evidence" value="ECO:0007669"/>
    <property type="project" value="InterPro"/>
</dbReference>
<dbReference type="InterPro" id="IPR002156">
    <property type="entry name" value="RNaseH_domain"/>
</dbReference>
<dbReference type="AlphaFoldDB" id="A0A2C9WGX3"/>
<dbReference type="GO" id="GO:0004523">
    <property type="term" value="F:RNA-DNA hybrid ribonuclease activity"/>
    <property type="evidence" value="ECO:0007669"/>
    <property type="project" value="InterPro"/>
</dbReference>
<name>A0A2C9WGX3_MANES</name>
<sequence length="102" mass="11662">MTNLERYRRGFTSYQDCSVCGAAEESMLHILRDCPLAQQLRDWHCQLRHCYREANKVADYLANQAVSSWAYLEILLQSPAAVASLLLWDQQVLASPRIVGFS</sequence>
<protein>
    <recommendedName>
        <fullName evidence="1">RNase H type-1 domain-containing protein</fullName>
    </recommendedName>
</protein>
<proteinExistence type="predicted"/>
<dbReference type="EMBL" id="CM004387">
    <property type="protein sequence ID" value="OAY59244.1"/>
    <property type="molecule type" value="Genomic_DNA"/>
</dbReference>